<evidence type="ECO:0000313" key="3">
    <source>
        <dbReference type="Proteomes" id="UP000036834"/>
    </source>
</evidence>
<reference evidence="1 4" key="3">
    <citation type="submission" date="2019-06" db="EMBL/GenBank/DDBJ databases">
        <title>Whole genome shotgun sequence of Brevibacillus reuszeri NBRC 15719.</title>
        <authorList>
            <person name="Hosoyama A."/>
            <person name="Uohara A."/>
            <person name="Ohji S."/>
            <person name="Ichikawa N."/>
        </authorList>
    </citation>
    <scope>NUCLEOTIDE SEQUENCE [LARGE SCALE GENOMIC DNA]</scope>
    <source>
        <strain evidence="1 4">NBRC 15719</strain>
    </source>
</reference>
<accession>A0A0K9YYF1</accession>
<reference evidence="3" key="1">
    <citation type="submission" date="2015-07" db="EMBL/GenBank/DDBJ databases">
        <title>Genome sequencing project for genomic taxonomy and phylogenomics of Bacillus-like bacteria.</title>
        <authorList>
            <person name="Liu B."/>
            <person name="Wang J."/>
            <person name="Zhu Y."/>
            <person name="Liu G."/>
            <person name="Chen Q."/>
            <person name="Chen Z."/>
            <person name="Lan J."/>
            <person name="Che J."/>
            <person name="Ge C."/>
            <person name="Shi H."/>
            <person name="Pan Z."/>
            <person name="Liu X."/>
        </authorList>
    </citation>
    <scope>NUCLEOTIDE SEQUENCE [LARGE SCALE GENOMIC DNA]</scope>
    <source>
        <strain evidence="3">DSM 9887</strain>
    </source>
</reference>
<name>A0A0K9YYF1_9BACL</name>
<proteinExistence type="predicted"/>
<dbReference type="InterPro" id="IPR024096">
    <property type="entry name" value="NO_sig/Golgi_transp_ligand-bd"/>
</dbReference>
<dbReference type="Proteomes" id="UP000036834">
    <property type="component" value="Unassembled WGS sequence"/>
</dbReference>
<protein>
    <recommendedName>
        <fullName evidence="5">Hydrocarbon-binding protein</fullName>
    </recommendedName>
</protein>
<evidence type="ECO:0000313" key="4">
    <source>
        <dbReference type="Proteomes" id="UP000319578"/>
    </source>
</evidence>
<evidence type="ECO:0000313" key="2">
    <source>
        <dbReference type="EMBL" id="KNB73729.1"/>
    </source>
</evidence>
<dbReference type="OrthoDB" id="2965348at2"/>
<keyword evidence="4" id="KW-1185">Reference proteome</keyword>
<dbReference type="InterPro" id="IPR019642">
    <property type="entry name" value="DUF2507"/>
</dbReference>
<comment type="caution">
    <text evidence="2">The sequence shown here is derived from an EMBL/GenBank/DDBJ whole genome shotgun (WGS) entry which is preliminary data.</text>
</comment>
<dbReference type="AlphaFoldDB" id="A0A0K9YYF1"/>
<dbReference type="Proteomes" id="UP000319578">
    <property type="component" value="Unassembled WGS sequence"/>
</dbReference>
<dbReference type="EMBL" id="BJON01000012">
    <property type="protein sequence ID" value="GED69435.1"/>
    <property type="molecule type" value="Genomic_DNA"/>
</dbReference>
<dbReference type="Gene3D" id="3.30.1380.20">
    <property type="entry name" value="Trafficking protein particle complex subunit 3"/>
    <property type="match status" value="1"/>
</dbReference>
<evidence type="ECO:0000313" key="1">
    <source>
        <dbReference type="EMBL" id="GED69435.1"/>
    </source>
</evidence>
<dbReference type="RefSeq" id="WP_049737735.1">
    <property type="nucleotide sequence ID" value="NZ_BJON01000012.1"/>
</dbReference>
<dbReference type="PATRIC" id="fig|54915.3.peg.6883"/>
<dbReference type="Pfam" id="PF10702">
    <property type="entry name" value="DUF2507"/>
    <property type="match status" value="1"/>
</dbReference>
<dbReference type="EMBL" id="LGIQ01000005">
    <property type="protein sequence ID" value="KNB73729.1"/>
    <property type="molecule type" value="Genomic_DNA"/>
</dbReference>
<dbReference type="SUPFAM" id="SSF111126">
    <property type="entry name" value="Ligand-binding domain in the NO signalling and Golgi transport"/>
    <property type="match status" value="1"/>
</dbReference>
<organism evidence="2 3">
    <name type="scientific">Brevibacillus reuszeri</name>
    <dbReference type="NCBI Taxonomy" id="54915"/>
    <lineage>
        <taxon>Bacteria</taxon>
        <taxon>Bacillati</taxon>
        <taxon>Bacillota</taxon>
        <taxon>Bacilli</taxon>
        <taxon>Bacillales</taxon>
        <taxon>Paenibacillaceae</taxon>
        <taxon>Brevibacillus</taxon>
    </lineage>
</organism>
<gene>
    <name evidence="2" type="ORF">ADS79_07265</name>
    <name evidence="1" type="ORF">BRE01_31370</name>
</gene>
<dbReference type="STRING" id="54915.ADS79_07265"/>
<evidence type="ECO:0008006" key="5">
    <source>
        <dbReference type="Google" id="ProtNLM"/>
    </source>
</evidence>
<reference evidence="2" key="2">
    <citation type="submission" date="2015-07" db="EMBL/GenBank/DDBJ databases">
        <title>MeaNS - Measles Nucleotide Surveillance Program.</title>
        <authorList>
            <person name="Tran T."/>
            <person name="Druce J."/>
        </authorList>
    </citation>
    <scope>NUCLEOTIDE SEQUENCE</scope>
    <source>
        <strain evidence="2">DSM 9887</strain>
    </source>
</reference>
<sequence length="150" mass="16873">MKEKDQLAALLPAQTILYAERMSMPYLGYHLLRETLTNALLGDSESPILYWLGKEIGRQIHIESEAGIIHPFMRLGLGQLDLVTSSDAETTYKLSHSIYQYQSADRLCRTLSLEAGIIAGALETWRQTEVVAKLEIDTSHTIQIIARSKK</sequence>